<dbReference type="PANTHER" id="PTHR15288:SF0">
    <property type="entry name" value="UDENN DOMAIN-CONTAINING PROTEIN"/>
    <property type="match status" value="1"/>
</dbReference>
<proteinExistence type="predicted"/>
<reference evidence="2" key="1">
    <citation type="journal article" date="2018" name="Nat. Plants">
        <title>Whole-genome landscape of Medicago truncatula symbiotic genes.</title>
        <authorList>
            <person name="Pecrix Y."/>
            <person name="Staton S.E."/>
            <person name="Sallet E."/>
            <person name="Lelandais-Briere C."/>
            <person name="Moreau S."/>
            <person name="Carrere S."/>
            <person name="Blein T."/>
            <person name="Jardinaud M.F."/>
            <person name="Latrasse D."/>
            <person name="Zouine M."/>
            <person name="Zahm M."/>
            <person name="Kreplak J."/>
            <person name="Mayjonade B."/>
            <person name="Satge C."/>
            <person name="Perez M."/>
            <person name="Cauet S."/>
            <person name="Marande W."/>
            <person name="Chantry-Darmon C."/>
            <person name="Lopez-Roques C."/>
            <person name="Bouchez O."/>
            <person name="Berard A."/>
            <person name="Debelle F."/>
            <person name="Munos S."/>
            <person name="Bendahmane A."/>
            <person name="Berges H."/>
            <person name="Niebel A."/>
            <person name="Buitink J."/>
            <person name="Frugier F."/>
            <person name="Benhamed M."/>
            <person name="Crespi M."/>
            <person name="Gouzy J."/>
            <person name="Gamas P."/>
        </authorList>
    </citation>
    <scope>NUCLEOTIDE SEQUENCE [LARGE SCALE GENOMIC DNA]</scope>
    <source>
        <strain evidence="2">cv. Jemalong A17</strain>
    </source>
</reference>
<organism evidence="1 2">
    <name type="scientific">Medicago truncatula</name>
    <name type="common">Barrel medic</name>
    <name type="synonym">Medicago tribuloides</name>
    <dbReference type="NCBI Taxonomy" id="3880"/>
    <lineage>
        <taxon>Eukaryota</taxon>
        <taxon>Viridiplantae</taxon>
        <taxon>Streptophyta</taxon>
        <taxon>Embryophyta</taxon>
        <taxon>Tracheophyta</taxon>
        <taxon>Spermatophyta</taxon>
        <taxon>Magnoliopsida</taxon>
        <taxon>eudicotyledons</taxon>
        <taxon>Gunneridae</taxon>
        <taxon>Pentapetalae</taxon>
        <taxon>rosids</taxon>
        <taxon>fabids</taxon>
        <taxon>Fabales</taxon>
        <taxon>Fabaceae</taxon>
        <taxon>Papilionoideae</taxon>
        <taxon>50 kb inversion clade</taxon>
        <taxon>NPAAA clade</taxon>
        <taxon>Hologalegina</taxon>
        <taxon>IRL clade</taxon>
        <taxon>Trifolieae</taxon>
        <taxon>Medicago</taxon>
    </lineage>
</organism>
<dbReference type="EMBL" id="PSQE01000007">
    <property type="protein sequence ID" value="RHN48309.1"/>
    <property type="molecule type" value="Genomic_DNA"/>
</dbReference>
<protein>
    <submittedName>
        <fullName evidence="1">Uncharacterized protein</fullName>
    </submittedName>
</protein>
<dbReference type="AlphaFoldDB" id="A0A396H4W2"/>
<evidence type="ECO:0000313" key="2">
    <source>
        <dbReference type="Proteomes" id="UP000265566"/>
    </source>
</evidence>
<accession>A0A396H4W2</accession>
<comment type="caution">
    <text evidence="1">The sequence shown here is derived from an EMBL/GenBank/DDBJ whole genome shotgun (WGS) entry which is preliminary data.</text>
</comment>
<sequence>MDAKEEVEPNEEIPTSPMRVVLQQISEGAFRVAGEALHSMYSGAGGSSLPQIGPSVAHRRSKSEIVTKGFQRSHSFQKLKVHVQKAWGWGGKSREEGLPPIFNPEVMANQKRQWYQLHPKSMDCFNYKEPTSLFEHFVIVGLHPDANLESVEQAFARRKKWEREKEMSELLNYKMMQQQRPPEPILEPQVC</sequence>
<dbReference type="PANTHER" id="PTHR15288">
    <property type="entry name" value="DENN DOMAIN-CONTAINING PROTEIN 2"/>
    <property type="match status" value="1"/>
</dbReference>
<dbReference type="Gramene" id="rna43011">
    <property type="protein sequence ID" value="RHN48309.1"/>
    <property type="gene ID" value="gene43011"/>
</dbReference>
<dbReference type="Proteomes" id="UP000265566">
    <property type="component" value="Chromosome 7"/>
</dbReference>
<evidence type="ECO:0000313" key="1">
    <source>
        <dbReference type="EMBL" id="RHN48309.1"/>
    </source>
</evidence>
<gene>
    <name evidence="1" type="ORF">MtrunA17_Chr7g0262391</name>
</gene>
<dbReference type="InterPro" id="IPR051942">
    <property type="entry name" value="DENN_domain_containing_2"/>
</dbReference>
<name>A0A396H4W2_MEDTR</name>